<gene>
    <name evidence="3 6" type="primary">rsgA</name>
    <name evidence="6" type="ORF">MKI79_03500</name>
</gene>
<dbReference type="InterPro" id="IPR004881">
    <property type="entry name" value="Ribosome_biogen_GTPase_RsgA"/>
</dbReference>
<keyword evidence="3" id="KW-0699">rRNA-binding</keyword>
<dbReference type="GO" id="GO:0005737">
    <property type="term" value="C:cytoplasm"/>
    <property type="evidence" value="ECO:0007669"/>
    <property type="project" value="UniProtKB-SubCell"/>
</dbReference>
<evidence type="ECO:0000256" key="1">
    <source>
        <dbReference type="ARBA" id="ARBA00022741"/>
    </source>
</evidence>
<dbReference type="InterPro" id="IPR030378">
    <property type="entry name" value="G_CP_dom"/>
</dbReference>
<dbReference type="Gene3D" id="1.10.40.50">
    <property type="entry name" value="Probable gtpase engc, domain 3"/>
    <property type="match status" value="1"/>
</dbReference>
<comment type="caution">
    <text evidence="6">The sequence shown here is derived from an EMBL/GenBank/DDBJ whole genome shotgun (WGS) entry which is preliminary data.</text>
</comment>
<organism evidence="6 7">
    <name type="scientific">Acinetobacter sedimenti</name>
    <dbReference type="NCBI Taxonomy" id="2919922"/>
    <lineage>
        <taxon>Bacteria</taxon>
        <taxon>Pseudomonadati</taxon>
        <taxon>Pseudomonadota</taxon>
        <taxon>Gammaproteobacteria</taxon>
        <taxon>Moraxellales</taxon>
        <taxon>Moraxellaceae</taxon>
        <taxon>Acinetobacter</taxon>
    </lineage>
</organism>
<dbReference type="GO" id="GO:0046872">
    <property type="term" value="F:metal ion binding"/>
    <property type="evidence" value="ECO:0007669"/>
    <property type="project" value="UniProtKB-KW"/>
</dbReference>
<keyword evidence="3" id="KW-0862">Zinc</keyword>
<feature type="domain" description="EngC GTPase" evidence="4">
    <location>
        <begin position="142"/>
        <end position="302"/>
    </location>
</feature>
<feature type="binding site" evidence="3">
    <location>
        <position position="335"/>
    </location>
    <ligand>
        <name>Zn(2+)</name>
        <dbReference type="ChEBI" id="CHEBI:29105"/>
    </ligand>
</feature>
<feature type="binding site" evidence="3">
    <location>
        <position position="341"/>
    </location>
    <ligand>
        <name>Zn(2+)</name>
        <dbReference type="ChEBI" id="CHEBI:29105"/>
    </ligand>
</feature>
<evidence type="ECO:0000256" key="2">
    <source>
        <dbReference type="ARBA" id="ARBA00023134"/>
    </source>
</evidence>
<accession>A0A9X1WY30</accession>
<dbReference type="InterPro" id="IPR012340">
    <property type="entry name" value="NA-bd_OB-fold"/>
</dbReference>
<dbReference type="InterPro" id="IPR027417">
    <property type="entry name" value="P-loop_NTPase"/>
</dbReference>
<proteinExistence type="inferred from homology"/>
<feature type="binding site" evidence="3">
    <location>
        <position position="328"/>
    </location>
    <ligand>
        <name>Zn(2+)</name>
        <dbReference type="ChEBI" id="CHEBI:29105"/>
    </ligand>
</feature>
<dbReference type="GO" id="GO:0005525">
    <property type="term" value="F:GTP binding"/>
    <property type="evidence" value="ECO:0007669"/>
    <property type="project" value="UniProtKB-UniRule"/>
</dbReference>
<dbReference type="Pfam" id="PF03193">
    <property type="entry name" value="RsgA_GTPase"/>
    <property type="match status" value="1"/>
</dbReference>
<comment type="subcellular location">
    <subcellularLocation>
        <location evidence="3">Cytoplasm</location>
    </subcellularLocation>
</comment>
<sequence length="373" mass="42237">MALIRKRRLTDQQQRRIAKQQKNRQEEFDADFDIEGLVVQHYGRQLEVQVCSLPKQELQPQQPENSNNNHLNSESEVFWRPIVLGEIWRCHTRTNLDSLVTGDRVTWQADPNTGLGVITAIHPRTSLLSRPDRYHKLKPVAANVSLIVIVFAPMPEPSAMLIDRYLVACHDADIQPLLVLNKADLLQSNQLQSDSVESEPTLQLLKQYQNLGYDTCISQSEADEDSPYHPKHLLEKFTGQTVVFVGQSGVGKSSLINTIIPDAAQKTNIISENSALGQHTTTSTRLIQFNENSAIIDSPGIREFGLWHLSKDAILSGFPEFVDYYGQCQFRNCTHQNEKNCALQLAAEEDKVDQRRLDSLIRLLNESSESEKI</sequence>
<dbReference type="PROSITE" id="PS50936">
    <property type="entry name" value="ENGC_GTPASE"/>
    <property type="match status" value="1"/>
</dbReference>
<feature type="binding site" evidence="3">
    <location>
        <begin position="181"/>
        <end position="184"/>
    </location>
    <ligand>
        <name>GTP</name>
        <dbReference type="ChEBI" id="CHEBI:37565"/>
    </ligand>
</feature>
<evidence type="ECO:0000313" key="6">
    <source>
        <dbReference type="EMBL" id="MCJ8145982.1"/>
    </source>
</evidence>
<keyword evidence="2 3" id="KW-0342">GTP-binding</keyword>
<evidence type="ECO:0000259" key="5">
    <source>
        <dbReference type="PROSITE" id="PS51721"/>
    </source>
</evidence>
<dbReference type="PANTHER" id="PTHR32120">
    <property type="entry name" value="SMALL RIBOSOMAL SUBUNIT BIOGENESIS GTPASE RSGA"/>
    <property type="match status" value="1"/>
</dbReference>
<keyword evidence="1 3" id="KW-0547">Nucleotide-binding</keyword>
<keyword evidence="3" id="KW-0963">Cytoplasm</keyword>
<dbReference type="SUPFAM" id="SSF52540">
    <property type="entry name" value="P-loop containing nucleoside triphosphate hydrolases"/>
    <property type="match status" value="1"/>
</dbReference>
<dbReference type="GO" id="GO:0042274">
    <property type="term" value="P:ribosomal small subunit biogenesis"/>
    <property type="evidence" value="ECO:0007669"/>
    <property type="project" value="UniProtKB-UniRule"/>
</dbReference>
<dbReference type="PROSITE" id="PS51721">
    <property type="entry name" value="G_CP"/>
    <property type="match status" value="1"/>
</dbReference>
<keyword evidence="3" id="KW-0690">Ribosome biogenesis</keyword>
<dbReference type="Gene3D" id="3.40.50.300">
    <property type="entry name" value="P-loop containing nucleotide triphosphate hydrolases"/>
    <property type="match status" value="1"/>
</dbReference>
<feature type="binding site" evidence="3">
    <location>
        <position position="333"/>
    </location>
    <ligand>
        <name>Zn(2+)</name>
        <dbReference type="ChEBI" id="CHEBI:29105"/>
    </ligand>
</feature>
<dbReference type="AlphaFoldDB" id="A0A9X1WY30"/>
<evidence type="ECO:0000313" key="7">
    <source>
        <dbReference type="Proteomes" id="UP001139701"/>
    </source>
</evidence>
<evidence type="ECO:0000259" key="4">
    <source>
        <dbReference type="PROSITE" id="PS50936"/>
    </source>
</evidence>
<dbReference type="CDD" id="cd01854">
    <property type="entry name" value="YjeQ_EngC"/>
    <property type="match status" value="1"/>
</dbReference>
<comment type="similarity">
    <text evidence="3">Belongs to the TRAFAC class YlqF/YawG GTPase family. RsgA subfamily.</text>
</comment>
<dbReference type="NCBIfam" id="TIGR00157">
    <property type="entry name" value="ribosome small subunit-dependent GTPase A"/>
    <property type="match status" value="1"/>
</dbReference>
<keyword evidence="3" id="KW-0479">Metal-binding</keyword>
<dbReference type="HAMAP" id="MF_01820">
    <property type="entry name" value="GTPase_RsgA"/>
    <property type="match status" value="1"/>
</dbReference>
<feature type="domain" description="CP-type G" evidence="5">
    <location>
        <begin position="134"/>
        <end position="304"/>
    </location>
</feature>
<dbReference type="Gene3D" id="2.40.50.140">
    <property type="entry name" value="Nucleic acid-binding proteins"/>
    <property type="match status" value="1"/>
</dbReference>
<protein>
    <recommendedName>
        <fullName evidence="3">Small ribosomal subunit biogenesis GTPase RsgA</fullName>
        <ecNumber evidence="3">3.6.1.-</ecNumber>
    </recommendedName>
</protein>
<keyword evidence="7" id="KW-1185">Reference proteome</keyword>
<comment type="function">
    <text evidence="3">One of several proteins that assist in the late maturation steps of the functional core of the 30S ribosomal subunit. Helps release RbfA from mature subunits. May play a role in the assembly of ribosomal proteins into the subunit. Circularly permuted GTPase that catalyzes slow GTP hydrolysis, GTPase activity is stimulated by the 30S ribosomal subunit.</text>
</comment>
<dbReference type="RefSeq" id="WP_241570682.1">
    <property type="nucleotide sequence ID" value="NZ_JAKUML010000004.1"/>
</dbReference>
<comment type="cofactor">
    <cofactor evidence="3">
        <name>Zn(2+)</name>
        <dbReference type="ChEBI" id="CHEBI:29105"/>
    </cofactor>
    <text evidence="3">Binds 1 zinc ion per subunit.</text>
</comment>
<dbReference type="EMBL" id="JAKUML010000004">
    <property type="protein sequence ID" value="MCJ8145982.1"/>
    <property type="molecule type" value="Genomic_DNA"/>
</dbReference>
<keyword evidence="3" id="KW-0378">Hydrolase</keyword>
<dbReference type="Proteomes" id="UP001139701">
    <property type="component" value="Unassembled WGS sequence"/>
</dbReference>
<dbReference type="GO" id="GO:0003924">
    <property type="term" value="F:GTPase activity"/>
    <property type="evidence" value="ECO:0007669"/>
    <property type="project" value="UniProtKB-UniRule"/>
</dbReference>
<name>A0A9X1WY30_9GAMM</name>
<reference evidence="6" key="1">
    <citation type="submission" date="2022-02" db="EMBL/GenBank/DDBJ databases">
        <title>Acinetobacter A3.8 sp. nov., isolated from Sediment (Zhairuo Island).</title>
        <authorList>
            <person name="Zheng K."/>
        </authorList>
    </citation>
    <scope>NUCLEOTIDE SEQUENCE</scope>
    <source>
        <strain evidence="6">A3.8</strain>
    </source>
</reference>
<dbReference type="InterPro" id="IPR010914">
    <property type="entry name" value="RsgA_GTPase_dom"/>
</dbReference>
<comment type="subunit">
    <text evidence="3">Monomer. Associates with 30S ribosomal subunit, binds 16S rRNA.</text>
</comment>
<dbReference type="GO" id="GO:0019843">
    <property type="term" value="F:rRNA binding"/>
    <property type="evidence" value="ECO:0007669"/>
    <property type="project" value="UniProtKB-KW"/>
</dbReference>
<dbReference type="PANTHER" id="PTHR32120:SF11">
    <property type="entry name" value="SMALL RIBOSOMAL SUBUNIT BIOGENESIS GTPASE RSGA 1, MITOCHONDRIAL-RELATED"/>
    <property type="match status" value="1"/>
</dbReference>
<evidence type="ECO:0000256" key="3">
    <source>
        <dbReference type="HAMAP-Rule" id="MF_01820"/>
    </source>
</evidence>
<dbReference type="EC" id="3.6.1.-" evidence="3"/>
<keyword evidence="3" id="KW-0694">RNA-binding</keyword>
<feature type="binding site" evidence="3">
    <location>
        <begin position="246"/>
        <end position="254"/>
    </location>
    <ligand>
        <name>GTP</name>
        <dbReference type="ChEBI" id="CHEBI:37565"/>
    </ligand>
</feature>